<reference evidence="1 2" key="1">
    <citation type="submission" date="2016-03" db="EMBL/GenBank/DDBJ databases">
        <title>EvidentialGene: Evidence-directed Construction of Genes on Genomes.</title>
        <authorList>
            <person name="Gilbert D.G."/>
            <person name="Choi J.-H."/>
            <person name="Mockaitis K."/>
            <person name="Colbourne J."/>
            <person name="Pfrender M."/>
        </authorList>
    </citation>
    <scope>NUCLEOTIDE SEQUENCE [LARGE SCALE GENOMIC DNA]</scope>
    <source>
        <strain evidence="1 2">Xinb3</strain>
        <tissue evidence="1">Complete organism</tissue>
    </source>
</reference>
<accession>A0A164H1E4</accession>
<dbReference type="AlphaFoldDB" id="A0A164H1E4"/>
<name>A0A164H1E4_9CRUS</name>
<protein>
    <submittedName>
        <fullName evidence="1">Uncharacterized protein</fullName>
    </submittedName>
</protein>
<evidence type="ECO:0000313" key="1">
    <source>
        <dbReference type="EMBL" id="KZR99599.1"/>
    </source>
</evidence>
<evidence type="ECO:0000313" key="2">
    <source>
        <dbReference type="Proteomes" id="UP000076858"/>
    </source>
</evidence>
<comment type="caution">
    <text evidence="1">The sequence shown here is derived from an EMBL/GenBank/DDBJ whole genome shotgun (WGS) entry which is preliminary data.</text>
</comment>
<dbReference type="EMBL" id="LRGB01013187">
    <property type="protein sequence ID" value="KZR99599.1"/>
    <property type="molecule type" value="Genomic_DNA"/>
</dbReference>
<feature type="non-terminal residue" evidence="1">
    <location>
        <position position="1"/>
    </location>
</feature>
<proteinExistence type="predicted"/>
<organism evidence="1 2">
    <name type="scientific">Daphnia magna</name>
    <dbReference type="NCBI Taxonomy" id="35525"/>
    <lineage>
        <taxon>Eukaryota</taxon>
        <taxon>Metazoa</taxon>
        <taxon>Ecdysozoa</taxon>
        <taxon>Arthropoda</taxon>
        <taxon>Crustacea</taxon>
        <taxon>Branchiopoda</taxon>
        <taxon>Diplostraca</taxon>
        <taxon>Cladocera</taxon>
        <taxon>Anomopoda</taxon>
        <taxon>Daphniidae</taxon>
        <taxon>Daphnia</taxon>
    </lineage>
</organism>
<dbReference type="Proteomes" id="UP000076858">
    <property type="component" value="Unassembled WGS sequence"/>
</dbReference>
<keyword evidence="2" id="KW-1185">Reference proteome</keyword>
<feature type="non-terminal residue" evidence="1">
    <location>
        <position position="161"/>
    </location>
</feature>
<sequence>NVRLQCCALHASTAQTFHSQLAAVAKQAYGQRHGMPTAMVMQEVNKFGLGLTSLLVDYNTICTKHMVEAMNDGAAYGTISHALLRLQAKQTAMLTASKLGSVARCMLRMRQLSAAQQGGLCIHRASTGTLVNLGGTDLTRLVDGLLEDRDGSGATCTHPGQ</sequence>
<gene>
    <name evidence="1" type="ORF">APZ42_004467</name>
</gene>